<comment type="caution">
    <text evidence="2">The sequence shown here is derived from an EMBL/GenBank/DDBJ whole genome shotgun (WGS) entry which is preliminary data.</text>
</comment>
<protein>
    <submittedName>
        <fullName evidence="2">Uncharacterized protein</fullName>
    </submittedName>
</protein>
<reference evidence="2 3" key="1">
    <citation type="submission" date="2016-08" db="EMBL/GenBank/DDBJ databases">
        <title>Whole genome sequence of Mesorhizobium sp. strain UASWS1009 isolated from industrial sewage.</title>
        <authorList>
            <person name="Crovadore J."/>
            <person name="Calmin G."/>
            <person name="Chablais R."/>
            <person name="Cochard B."/>
            <person name="Lefort F."/>
        </authorList>
    </citation>
    <scope>NUCLEOTIDE SEQUENCE [LARGE SCALE GENOMIC DNA]</scope>
    <source>
        <strain evidence="2 3">UASWS1009</strain>
    </source>
</reference>
<sequence length="147" mass="16163">MTRILEGKNRASPSEAASFIDKVEELMKEKTSEQGTFMAKCKAINERIKEVLDDAKSQGVAKKLVKSIVSAREHEAKAKALRDDLEDEDQKFFVDIRKVLGDLADTPLGAAAMDRQEQGAREKDPVAAAAEKAWGEPDPIKEPATSH</sequence>
<feature type="region of interest" description="Disordered" evidence="1">
    <location>
        <begin position="110"/>
        <end position="147"/>
    </location>
</feature>
<evidence type="ECO:0000313" key="3">
    <source>
        <dbReference type="Proteomes" id="UP000094412"/>
    </source>
</evidence>
<dbReference type="OrthoDB" id="8117472at2"/>
<dbReference type="EMBL" id="MDEO01000036">
    <property type="protein sequence ID" value="OCX12650.1"/>
    <property type="molecule type" value="Genomic_DNA"/>
</dbReference>
<dbReference type="Proteomes" id="UP000094412">
    <property type="component" value="Unassembled WGS sequence"/>
</dbReference>
<proteinExistence type="predicted"/>
<evidence type="ECO:0000313" key="2">
    <source>
        <dbReference type="EMBL" id="OCX12650.1"/>
    </source>
</evidence>
<keyword evidence="3" id="KW-1185">Reference proteome</keyword>
<feature type="compositionally biased region" description="Basic and acidic residues" evidence="1">
    <location>
        <begin position="114"/>
        <end position="125"/>
    </location>
</feature>
<dbReference type="RefSeq" id="WP_024922490.1">
    <property type="nucleotide sequence ID" value="NZ_MDEO01000036.1"/>
</dbReference>
<accession>A0A1C2DD15</accession>
<organism evidence="2 3">
    <name type="scientific">Mesorhizobium hungaricum</name>
    <dbReference type="NCBI Taxonomy" id="1566387"/>
    <lineage>
        <taxon>Bacteria</taxon>
        <taxon>Pseudomonadati</taxon>
        <taxon>Pseudomonadota</taxon>
        <taxon>Alphaproteobacteria</taxon>
        <taxon>Hyphomicrobiales</taxon>
        <taxon>Phyllobacteriaceae</taxon>
        <taxon>Mesorhizobium</taxon>
    </lineage>
</organism>
<dbReference type="STRING" id="1566387.QV13_23930"/>
<name>A0A1C2DD15_9HYPH</name>
<dbReference type="AlphaFoldDB" id="A0A1C2DD15"/>
<evidence type="ECO:0000256" key="1">
    <source>
        <dbReference type="SAM" id="MobiDB-lite"/>
    </source>
</evidence>
<gene>
    <name evidence="2" type="ORF">QV13_23930</name>
</gene>